<dbReference type="PANTHER" id="PTHR34567">
    <property type="entry name" value="FK506-BINDING-LIKE PROTEIN"/>
    <property type="match status" value="1"/>
</dbReference>
<protein>
    <submittedName>
        <fullName evidence="2">Uncharacterized protein LOC111021336 isoform X1</fullName>
    </submittedName>
</protein>
<sequence>MGSWRRERGEIRDQEVTGTRLQGRNARLVNWHSDVPSWEKKFCSSVGLIPWRKLLDTKKCMYLYDSVVKWNDSAGEEAFHNAKSRFWAKINGLPCDISMPDPNIYIDEIDWNCSVDPDLLLDLEREPNPPVVREGDEVIAGLYEALGLYQSYSGTGWGEAEEDFQKPNAVPFKAEHGNFVPNADDGGNSWEMNYAPKNSVGLRDEYLNNSVGWNDWGNNHNESDRRLTDGIWRTSWGDANANSKKMSGNWYHSTSFKASRFHCDGYGYQKENGWRNRRGRKRVNFAHEAHAPETSWNRFNSSAPVSHHWSGHAVQRNQFCEY</sequence>
<name>A0A6J1DKC4_MOMCH</name>
<keyword evidence="1" id="KW-1185">Reference proteome</keyword>
<dbReference type="RefSeq" id="XP_022153947.1">
    <property type="nucleotide sequence ID" value="XM_022298255.1"/>
</dbReference>
<dbReference type="OrthoDB" id="1899291at2759"/>
<proteinExistence type="predicted"/>
<dbReference type="Proteomes" id="UP000504603">
    <property type="component" value="Unplaced"/>
</dbReference>
<gene>
    <name evidence="2" type="primary">LOC111021336</name>
</gene>
<evidence type="ECO:0000313" key="1">
    <source>
        <dbReference type="Proteomes" id="UP000504603"/>
    </source>
</evidence>
<dbReference type="KEGG" id="mcha:111021336"/>
<accession>A0A6J1DKC4</accession>
<dbReference type="PANTHER" id="PTHR34567:SF3">
    <property type="entry name" value="FK506-BINDING-LIKE PROTEIN"/>
    <property type="match status" value="1"/>
</dbReference>
<dbReference type="AlphaFoldDB" id="A0A6J1DKC4"/>
<reference evidence="2" key="1">
    <citation type="submission" date="2025-08" db="UniProtKB">
        <authorList>
            <consortium name="RefSeq"/>
        </authorList>
    </citation>
    <scope>IDENTIFICATION</scope>
    <source>
        <strain evidence="2">OHB3-1</strain>
    </source>
</reference>
<evidence type="ECO:0000313" key="2">
    <source>
        <dbReference type="RefSeq" id="XP_022153947.1"/>
    </source>
</evidence>
<organism evidence="1 2">
    <name type="scientific">Momordica charantia</name>
    <name type="common">Bitter gourd</name>
    <name type="synonym">Balsam pear</name>
    <dbReference type="NCBI Taxonomy" id="3673"/>
    <lineage>
        <taxon>Eukaryota</taxon>
        <taxon>Viridiplantae</taxon>
        <taxon>Streptophyta</taxon>
        <taxon>Embryophyta</taxon>
        <taxon>Tracheophyta</taxon>
        <taxon>Spermatophyta</taxon>
        <taxon>Magnoliopsida</taxon>
        <taxon>eudicotyledons</taxon>
        <taxon>Gunneridae</taxon>
        <taxon>Pentapetalae</taxon>
        <taxon>rosids</taxon>
        <taxon>fabids</taxon>
        <taxon>Cucurbitales</taxon>
        <taxon>Cucurbitaceae</taxon>
        <taxon>Momordiceae</taxon>
        <taxon>Momordica</taxon>
    </lineage>
</organism>
<dbReference type="GeneID" id="111021336"/>